<protein>
    <recommendedName>
        <fullName evidence="9">Ca(2+)/H(+) antiporter</fullName>
    </recommendedName>
</protein>
<evidence type="ECO:0000256" key="1">
    <source>
        <dbReference type="ARBA" id="ARBA00004127"/>
    </source>
</evidence>
<keyword evidence="7 9" id="KW-0406">Ion transport</keyword>
<feature type="transmembrane region" description="Helical" evidence="9">
    <location>
        <begin position="136"/>
        <end position="156"/>
    </location>
</feature>
<dbReference type="NCBIfam" id="TIGR00378">
    <property type="entry name" value="cax"/>
    <property type="match status" value="1"/>
</dbReference>
<reference evidence="11 12" key="1">
    <citation type="submission" date="2016-11" db="EMBL/GenBank/DDBJ databases">
        <authorList>
            <person name="Jaros S."/>
            <person name="Januszkiewicz K."/>
            <person name="Wedrychowicz H."/>
        </authorList>
    </citation>
    <scope>NUCLEOTIDE SEQUENCE [LARGE SCALE GENOMIC DNA]</scope>
    <source>
        <strain evidence="11 12">DSM 6191</strain>
    </source>
</reference>
<feature type="transmembrane region" description="Helical" evidence="9">
    <location>
        <begin position="281"/>
        <end position="302"/>
    </location>
</feature>
<keyword evidence="4 9" id="KW-0812">Transmembrane</keyword>
<accession>A0A1M5ZL48</accession>
<feature type="transmembrane region" description="Helical" evidence="9">
    <location>
        <begin position="168"/>
        <end position="187"/>
    </location>
</feature>
<evidence type="ECO:0000313" key="12">
    <source>
        <dbReference type="Proteomes" id="UP000184241"/>
    </source>
</evidence>
<dbReference type="GO" id="GO:0006874">
    <property type="term" value="P:intracellular calcium ion homeostasis"/>
    <property type="evidence" value="ECO:0007669"/>
    <property type="project" value="TreeGrafter"/>
</dbReference>
<keyword evidence="8 9" id="KW-0472">Membrane</keyword>
<dbReference type="Gene3D" id="1.20.1420.30">
    <property type="entry name" value="NCX, central ion-binding region"/>
    <property type="match status" value="1"/>
</dbReference>
<feature type="transmembrane region" description="Helical" evidence="9">
    <location>
        <begin position="12"/>
        <end position="29"/>
    </location>
</feature>
<dbReference type="GO" id="GO:0015369">
    <property type="term" value="F:calcium:proton antiporter activity"/>
    <property type="evidence" value="ECO:0007669"/>
    <property type="project" value="UniProtKB-UniRule"/>
</dbReference>
<dbReference type="PANTHER" id="PTHR31503">
    <property type="entry name" value="VACUOLAR CALCIUM ION TRANSPORTER"/>
    <property type="match status" value="1"/>
</dbReference>
<dbReference type="GO" id="GO:0012505">
    <property type="term" value="C:endomembrane system"/>
    <property type="evidence" value="ECO:0007669"/>
    <property type="project" value="UniProtKB-SubCell"/>
</dbReference>
<comment type="function">
    <text evidence="9">Ca(+)/H(+) antiporter that extrudes calcium in exchange for external protons.</text>
</comment>
<evidence type="ECO:0000256" key="8">
    <source>
        <dbReference type="ARBA" id="ARBA00023136"/>
    </source>
</evidence>
<feature type="transmembrane region" description="Helical" evidence="9">
    <location>
        <begin position="35"/>
        <end position="53"/>
    </location>
</feature>
<evidence type="ECO:0000256" key="7">
    <source>
        <dbReference type="ARBA" id="ARBA00023065"/>
    </source>
</evidence>
<dbReference type="InterPro" id="IPR004798">
    <property type="entry name" value="CAX-like"/>
</dbReference>
<dbReference type="GO" id="GO:0016020">
    <property type="term" value="C:membrane"/>
    <property type="evidence" value="ECO:0007669"/>
    <property type="project" value="InterPro"/>
</dbReference>
<dbReference type="EMBL" id="FQXU01000009">
    <property type="protein sequence ID" value="SHI24859.1"/>
    <property type="molecule type" value="Genomic_DNA"/>
</dbReference>
<dbReference type="PANTHER" id="PTHR31503:SF22">
    <property type="entry name" value="VACUOLAR CALCIUM ION TRANSPORTER"/>
    <property type="match status" value="1"/>
</dbReference>
<comment type="similarity">
    <text evidence="9">Belongs to the Ca(2+):cation antiporter (CaCA) (TC 2.A.19) family.</text>
</comment>
<evidence type="ECO:0000256" key="6">
    <source>
        <dbReference type="ARBA" id="ARBA00022989"/>
    </source>
</evidence>
<dbReference type="InterPro" id="IPR004713">
    <property type="entry name" value="CaH_exchang"/>
</dbReference>
<dbReference type="RefSeq" id="WP_073020801.1">
    <property type="nucleotide sequence ID" value="NZ_FQXU01000009.1"/>
</dbReference>
<keyword evidence="3 9" id="KW-0109">Calcium transport</keyword>
<comment type="subcellular location">
    <subcellularLocation>
        <location evidence="1">Endomembrane system</location>
        <topology evidence="1">Multi-pass membrane protein</topology>
    </subcellularLocation>
</comment>
<feature type="transmembrane region" description="Helical" evidence="9">
    <location>
        <begin position="208"/>
        <end position="226"/>
    </location>
</feature>
<evidence type="ECO:0000256" key="5">
    <source>
        <dbReference type="ARBA" id="ARBA00022837"/>
    </source>
</evidence>
<feature type="domain" description="Sodium/calcium exchanger membrane region" evidence="10">
    <location>
        <begin position="212"/>
        <end position="351"/>
    </location>
</feature>
<feature type="transmembrane region" description="Helical" evidence="9">
    <location>
        <begin position="308"/>
        <end position="329"/>
    </location>
</feature>
<feature type="transmembrane region" description="Helical" evidence="9">
    <location>
        <begin position="246"/>
        <end position="269"/>
    </location>
</feature>
<evidence type="ECO:0000256" key="2">
    <source>
        <dbReference type="ARBA" id="ARBA00022448"/>
    </source>
</evidence>
<dbReference type="InterPro" id="IPR004837">
    <property type="entry name" value="NaCa_Exmemb"/>
</dbReference>
<gene>
    <name evidence="11" type="ORF">SAMN02745941_03077</name>
</gene>
<keyword evidence="6 9" id="KW-1133">Transmembrane helix</keyword>
<feature type="transmembrane region" description="Helical" evidence="9">
    <location>
        <begin position="95"/>
        <end position="115"/>
    </location>
</feature>
<evidence type="ECO:0000256" key="9">
    <source>
        <dbReference type="RuleBase" id="RU365028"/>
    </source>
</evidence>
<evidence type="ECO:0000259" key="10">
    <source>
        <dbReference type="Pfam" id="PF01699"/>
    </source>
</evidence>
<proteinExistence type="inferred from homology"/>
<feature type="transmembrane region" description="Helical" evidence="9">
    <location>
        <begin position="65"/>
        <end position="83"/>
    </location>
</feature>
<evidence type="ECO:0000256" key="4">
    <source>
        <dbReference type="ARBA" id="ARBA00022692"/>
    </source>
</evidence>
<feature type="transmembrane region" description="Helical" evidence="9">
    <location>
        <begin position="336"/>
        <end position="356"/>
    </location>
</feature>
<feature type="domain" description="Sodium/calcium exchanger membrane region" evidence="10">
    <location>
        <begin position="33"/>
        <end position="184"/>
    </location>
</feature>
<evidence type="ECO:0000313" key="11">
    <source>
        <dbReference type="EMBL" id="SHI24859.1"/>
    </source>
</evidence>
<keyword evidence="5 9" id="KW-0106">Calcium</keyword>
<dbReference type="Pfam" id="PF01699">
    <property type="entry name" value="Na_Ca_ex"/>
    <property type="match status" value="2"/>
</dbReference>
<dbReference type="AlphaFoldDB" id="A0A1M5ZL48"/>
<keyword evidence="2 9" id="KW-0813">Transport</keyword>
<sequence length="357" mass="39775">MYINYLKKKNLYNIMIFTFPIITLFLNLNNYILNIIIFSLAIIPLAIRLGNITSDLSGTIGEKKGGLIAATIGNMPEIMMGVWSIKVGLISMAKAALIGSIINNMLLVLGISVILGGVKYKEQNFNKNIAKTNFNMLLLAMASFTIIFSISNYTSLSETTLNAIGFKISIILIGIYLLGLIFSLYTHKNLFILGDVDEEIEEIRWQDSYKNLAYIIIISVLLYFISEKLITNISLFTEEKNISPEFIGIMLLPILGNIGENISAIMCAIKNKVNASLEIAIGSSIQIALFATPVLITFGYFLGINMNMIFSSIQMVMLFIAVIMSYIVFVDGKTYWFEGCILVAIYVIVTICYFYVA</sequence>
<dbReference type="InterPro" id="IPR044880">
    <property type="entry name" value="NCX_ion-bd_dom_sf"/>
</dbReference>
<keyword evidence="9" id="KW-0050">Antiport</keyword>
<evidence type="ECO:0000256" key="3">
    <source>
        <dbReference type="ARBA" id="ARBA00022568"/>
    </source>
</evidence>
<dbReference type="Proteomes" id="UP000184241">
    <property type="component" value="Unassembled WGS sequence"/>
</dbReference>
<organism evidence="11 12">
    <name type="scientific">Clostridium intestinale DSM 6191</name>
    <dbReference type="NCBI Taxonomy" id="1121320"/>
    <lineage>
        <taxon>Bacteria</taxon>
        <taxon>Bacillati</taxon>
        <taxon>Bacillota</taxon>
        <taxon>Clostridia</taxon>
        <taxon>Eubacteriales</taxon>
        <taxon>Clostridiaceae</taxon>
        <taxon>Clostridium</taxon>
    </lineage>
</organism>
<name>A0A1M5ZL48_9CLOT</name>